<feature type="signal peptide" evidence="1">
    <location>
        <begin position="1"/>
        <end position="22"/>
    </location>
</feature>
<gene>
    <name evidence="2" type="ORF">J3L21_32255</name>
</gene>
<evidence type="ECO:0008006" key="4">
    <source>
        <dbReference type="Google" id="ProtNLM"/>
    </source>
</evidence>
<evidence type="ECO:0000313" key="2">
    <source>
        <dbReference type="EMBL" id="QTE50151.1"/>
    </source>
</evidence>
<dbReference type="RefSeq" id="WP_167516302.1">
    <property type="nucleotide sequence ID" value="NZ_CP043451.1"/>
</dbReference>
<dbReference type="PROSITE" id="PS51257">
    <property type="entry name" value="PROKAR_LIPOPROTEIN"/>
    <property type="match status" value="1"/>
</dbReference>
<dbReference type="Proteomes" id="UP000663940">
    <property type="component" value="Chromosome"/>
</dbReference>
<evidence type="ECO:0000256" key="1">
    <source>
        <dbReference type="SAM" id="SignalP"/>
    </source>
</evidence>
<protein>
    <recommendedName>
        <fullName evidence="4">Lipoprotein</fullName>
    </recommendedName>
</protein>
<dbReference type="EMBL" id="CP071880">
    <property type="protein sequence ID" value="QTE50151.1"/>
    <property type="molecule type" value="Genomic_DNA"/>
</dbReference>
<proteinExistence type="predicted"/>
<organism evidence="2 3">
    <name type="scientific">Mucilaginibacter rubeus</name>
    <dbReference type="NCBI Taxonomy" id="2027860"/>
    <lineage>
        <taxon>Bacteria</taxon>
        <taxon>Pseudomonadati</taxon>
        <taxon>Bacteroidota</taxon>
        <taxon>Sphingobacteriia</taxon>
        <taxon>Sphingobacteriales</taxon>
        <taxon>Sphingobacteriaceae</taxon>
        <taxon>Mucilaginibacter</taxon>
    </lineage>
</organism>
<keyword evidence="1" id="KW-0732">Signal</keyword>
<keyword evidence="3" id="KW-1185">Reference proteome</keyword>
<name>A0ABX7UBL5_9SPHI</name>
<accession>A0ABX7UBL5</accession>
<evidence type="ECO:0000313" key="3">
    <source>
        <dbReference type="Proteomes" id="UP000663940"/>
    </source>
</evidence>
<sequence>MKKNKLVILLGALLLTAGSSCGIFHKGCGCPHFGKIKSADSRCADVQMMA</sequence>
<feature type="chain" id="PRO_5046169868" description="Lipoprotein" evidence="1">
    <location>
        <begin position="23"/>
        <end position="50"/>
    </location>
</feature>
<reference evidence="2 3" key="1">
    <citation type="submission" date="2021-03" db="EMBL/GenBank/DDBJ databases">
        <title>Mucilaginibacter strains isolated from gold and copper mining confer multi heavy-metal resistance.</title>
        <authorList>
            <person name="Li Y."/>
        </authorList>
    </citation>
    <scope>NUCLEOTIDE SEQUENCE [LARGE SCALE GENOMIC DNA]</scope>
    <source>
        <strain evidence="2 3">P2-4</strain>
    </source>
</reference>